<dbReference type="PROSITE" id="PS51724">
    <property type="entry name" value="SPOR"/>
    <property type="match status" value="1"/>
</dbReference>
<reference evidence="2 3" key="1">
    <citation type="submission" date="2016-02" db="EMBL/GenBank/DDBJ databases">
        <authorList>
            <person name="Wen L."/>
            <person name="He K."/>
            <person name="Yang H."/>
        </authorList>
    </citation>
    <scope>NUCLEOTIDE SEQUENCE [LARGE SCALE GENOMIC DNA]</scope>
    <source>
        <strain evidence="2">ShG14-8</strain>
    </source>
</reference>
<evidence type="ECO:0000313" key="3">
    <source>
        <dbReference type="Proteomes" id="UP000070578"/>
    </source>
</evidence>
<evidence type="ECO:0000313" key="2">
    <source>
        <dbReference type="EMBL" id="KXS33562.1"/>
    </source>
</evidence>
<feature type="domain" description="SPOR" evidence="1">
    <location>
        <begin position="134"/>
        <end position="212"/>
    </location>
</feature>
<sequence>MRKLFWILLLGNVVLFAAMQRGWMGWGDQEPQAQPALNREKIRLLDSAQNVPAKNPPASAQLNMPASAPVQVKAAHATAPALSPGQAGALGKSVQSRNAQACMEWGEFSGPDLARAAAALSGMQSGVKLSRRQVERDIGYWVYISPLKSRASANRKVAELKALGVSEYFIVLAAGPWHNAISLGVFKTRDAAQNYLNYLRTRGVHTAKVGARVSKVKETIFKLGMVDAVTAAKLTAMQKDFPGSELKEVPCALTR</sequence>
<organism evidence="2 3">
    <name type="scientific">Candidatus Gallionella acididurans</name>
    <dbReference type="NCBI Taxonomy" id="1796491"/>
    <lineage>
        <taxon>Bacteria</taxon>
        <taxon>Pseudomonadati</taxon>
        <taxon>Pseudomonadota</taxon>
        <taxon>Betaproteobacteria</taxon>
        <taxon>Nitrosomonadales</taxon>
        <taxon>Gallionellaceae</taxon>
        <taxon>Gallionella</taxon>
    </lineage>
</organism>
<dbReference type="InterPro" id="IPR007730">
    <property type="entry name" value="SPOR-like_dom"/>
</dbReference>
<gene>
    <name evidence="2" type="ORF">AWT59_0282</name>
</gene>
<reference evidence="2 3" key="2">
    <citation type="submission" date="2016-03" db="EMBL/GenBank/DDBJ databases">
        <title>New uncultured bacterium of the family Gallionellaceae from acid mine drainage: description and reconstruction of genome based on metagenomic analysis of microbial community.</title>
        <authorList>
            <person name="Kadnikov V."/>
            <person name="Ivasenko D."/>
            <person name="Beletsky A."/>
            <person name="Mardanov A."/>
            <person name="Danilova E."/>
            <person name="Pimenov N."/>
            <person name="Karnachuk O."/>
            <person name="Ravin N."/>
        </authorList>
    </citation>
    <scope>NUCLEOTIDE SEQUENCE [LARGE SCALE GENOMIC DNA]</scope>
    <source>
        <strain evidence="2">ShG14-8</strain>
    </source>
</reference>
<accession>A0A139BXA4</accession>
<dbReference type="InterPro" id="IPR036680">
    <property type="entry name" value="SPOR-like_sf"/>
</dbReference>
<dbReference type="SUPFAM" id="SSF110997">
    <property type="entry name" value="Sporulation related repeat"/>
    <property type="match status" value="1"/>
</dbReference>
<dbReference type="GO" id="GO:0042834">
    <property type="term" value="F:peptidoglycan binding"/>
    <property type="evidence" value="ECO:0007669"/>
    <property type="project" value="InterPro"/>
</dbReference>
<proteinExistence type="predicted"/>
<dbReference type="AlphaFoldDB" id="A0A139BXA4"/>
<dbReference type="Pfam" id="PF05036">
    <property type="entry name" value="SPOR"/>
    <property type="match status" value="1"/>
</dbReference>
<dbReference type="Proteomes" id="UP000070578">
    <property type="component" value="Unassembled WGS sequence"/>
</dbReference>
<dbReference type="Gene3D" id="3.30.70.1070">
    <property type="entry name" value="Sporulation related repeat"/>
    <property type="match status" value="1"/>
</dbReference>
<evidence type="ECO:0000259" key="1">
    <source>
        <dbReference type="PROSITE" id="PS51724"/>
    </source>
</evidence>
<dbReference type="EMBL" id="LSLI01000004">
    <property type="protein sequence ID" value="KXS33562.1"/>
    <property type="molecule type" value="Genomic_DNA"/>
</dbReference>
<name>A0A139BXA4_9PROT</name>
<protein>
    <submittedName>
        <fullName evidence="2">Sporulation domain protein</fullName>
    </submittedName>
</protein>
<comment type="caution">
    <text evidence="2">The sequence shown here is derived from an EMBL/GenBank/DDBJ whole genome shotgun (WGS) entry which is preliminary data.</text>
</comment>